<proteinExistence type="predicted"/>
<dbReference type="Proteomes" id="UP000604825">
    <property type="component" value="Unassembled WGS sequence"/>
</dbReference>
<name>A0A811QME1_9POAL</name>
<sequence>MGEKNKHFNGEGGWMDGNTAVMDTMFVEVLVRIFYGYSDEADILRVIKCKNLDLSQVPPEVGSSSSNESESDCCPESNGMVMETCKKIPSAPLHRKESLYSSFNSGSSMCLDQTTARSALADEEVKRVVADFSSTVA</sequence>
<keyword evidence="2" id="KW-1185">Reference proteome</keyword>
<accession>A0A811QME1</accession>
<gene>
    <name evidence="1" type="ORF">NCGR_LOCUS40840</name>
</gene>
<comment type="caution">
    <text evidence="1">The sequence shown here is derived from an EMBL/GenBank/DDBJ whole genome shotgun (WGS) entry which is preliminary data.</text>
</comment>
<protein>
    <submittedName>
        <fullName evidence="1">Uncharacterized protein</fullName>
    </submittedName>
</protein>
<dbReference type="EMBL" id="CAJGYO010000010">
    <property type="protein sequence ID" value="CAD6257355.1"/>
    <property type="molecule type" value="Genomic_DNA"/>
</dbReference>
<evidence type="ECO:0000313" key="2">
    <source>
        <dbReference type="Proteomes" id="UP000604825"/>
    </source>
</evidence>
<organism evidence="1 2">
    <name type="scientific">Miscanthus lutarioriparius</name>
    <dbReference type="NCBI Taxonomy" id="422564"/>
    <lineage>
        <taxon>Eukaryota</taxon>
        <taxon>Viridiplantae</taxon>
        <taxon>Streptophyta</taxon>
        <taxon>Embryophyta</taxon>
        <taxon>Tracheophyta</taxon>
        <taxon>Spermatophyta</taxon>
        <taxon>Magnoliopsida</taxon>
        <taxon>Liliopsida</taxon>
        <taxon>Poales</taxon>
        <taxon>Poaceae</taxon>
        <taxon>PACMAD clade</taxon>
        <taxon>Panicoideae</taxon>
        <taxon>Andropogonodae</taxon>
        <taxon>Andropogoneae</taxon>
        <taxon>Saccharinae</taxon>
        <taxon>Miscanthus</taxon>
    </lineage>
</organism>
<dbReference type="AlphaFoldDB" id="A0A811QME1"/>
<evidence type="ECO:0000313" key="1">
    <source>
        <dbReference type="EMBL" id="CAD6257355.1"/>
    </source>
</evidence>
<reference evidence="1" key="1">
    <citation type="submission" date="2020-10" db="EMBL/GenBank/DDBJ databases">
        <authorList>
            <person name="Han B."/>
            <person name="Lu T."/>
            <person name="Zhao Q."/>
            <person name="Huang X."/>
            <person name="Zhao Y."/>
        </authorList>
    </citation>
    <scope>NUCLEOTIDE SEQUENCE</scope>
</reference>